<evidence type="ECO:0000259" key="4">
    <source>
        <dbReference type="Pfam" id="PF00171"/>
    </source>
</evidence>
<dbReference type="InterPro" id="IPR016162">
    <property type="entry name" value="Ald_DH_N"/>
</dbReference>
<dbReference type="PANTHER" id="PTHR43353:SF6">
    <property type="entry name" value="CYTOPLASMIC ALDEHYDE DEHYDROGENASE (EUROFUNG)"/>
    <property type="match status" value="1"/>
</dbReference>
<evidence type="ECO:0000313" key="6">
    <source>
        <dbReference type="Proteomes" id="UP001358417"/>
    </source>
</evidence>
<comment type="similarity">
    <text evidence="3">Belongs to the aldehyde dehydrogenase family.</text>
</comment>
<dbReference type="FunFam" id="3.40.309.10:FF:000010">
    <property type="entry name" value="Gamma-aminobutyraldehyde dehydrogenase"/>
    <property type="match status" value="1"/>
</dbReference>
<dbReference type="PROSITE" id="PS00687">
    <property type="entry name" value="ALDEHYDE_DEHYDR_GLU"/>
    <property type="match status" value="1"/>
</dbReference>
<dbReference type="CDD" id="cd07105">
    <property type="entry name" value="ALDH_SaliADH"/>
    <property type="match status" value="1"/>
</dbReference>
<dbReference type="InterPro" id="IPR050740">
    <property type="entry name" value="Aldehyde_DH_Superfamily"/>
</dbReference>
<dbReference type="InterPro" id="IPR016163">
    <property type="entry name" value="Ald_DH_C"/>
</dbReference>
<dbReference type="Pfam" id="PF00171">
    <property type="entry name" value="Aldedh"/>
    <property type="match status" value="1"/>
</dbReference>
<evidence type="ECO:0000313" key="5">
    <source>
        <dbReference type="EMBL" id="KAK5042881.1"/>
    </source>
</evidence>
<dbReference type="GO" id="GO:0004777">
    <property type="term" value="F:succinate-semialdehyde dehydrogenase (NAD+) activity"/>
    <property type="evidence" value="ECO:0007669"/>
    <property type="project" value="TreeGrafter"/>
</dbReference>
<feature type="domain" description="Aldehyde dehydrogenase" evidence="4">
    <location>
        <begin position="29"/>
        <end position="483"/>
    </location>
</feature>
<proteinExistence type="inferred from homology"/>
<dbReference type="InterPro" id="IPR016161">
    <property type="entry name" value="Ald_DH/histidinol_DH"/>
</dbReference>
<evidence type="ECO:0000256" key="1">
    <source>
        <dbReference type="ARBA" id="ARBA00023002"/>
    </source>
</evidence>
<comment type="caution">
    <text evidence="5">The sequence shown here is derived from an EMBL/GenBank/DDBJ whole genome shotgun (WGS) entry which is preliminary data.</text>
</comment>
<evidence type="ECO:0000256" key="2">
    <source>
        <dbReference type="PROSITE-ProRule" id="PRU10007"/>
    </source>
</evidence>
<dbReference type="InterPro" id="IPR029510">
    <property type="entry name" value="Ald_DH_CS_GLU"/>
</dbReference>
<dbReference type="InterPro" id="IPR015590">
    <property type="entry name" value="Aldehyde_DH_dom"/>
</dbReference>
<dbReference type="Gene3D" id="3.40.605.10">
    <property type="entry name" value="Aldehyde Dehydrogenase, Chain A, domain 1"/>
    <property type="match status" value="1"/>
</dbReference>
<dbReference type="Gene3D" id="3.40.309.10">
    <property type="entry name" value="Aldehyde Dehydrogenase, Chain A, domain 2"/>
    <property type="match status" value="1"/>
</dbReference>
<sequence length="487" mass="52314">MTTNGGQASFFDGSSTVPLWIDGKEVISSSTFEVTSAVTHQTLYRASSAGEEEIKTAVNSAQTAFKTWSLTKPAVRRDIFLQAAKEFEKRRDELKRYSYNETGQSPAFFGFEYSAAIDICVSIAGLIQVASESVAPVVNEGSALLLKEPWGVVLAIAPWNAPHVLGVRAILTPLAMGNTVIFKGPEAAPATSWAIADVFRSAGLPAGCLNTIYHKPLDAASVTSALISNPAVKKINFTGSTRVGSIIASLAGKHLKPTVLELGGKAPAIICEDADIEKAATQCALGAFLHAGQICMSTERILVNAKVVKPFREAFKAALSKIYSEQGQGTAGQLFSKLPVEHNENLVVDAISKGATALYGDPEHRESSKTKMRPVVLESVKPTMDIYYTESFGPTVSVIVVRSDEEAISVANDTTYGLSSAIFTEDLRRGLRIARQIESGAVHINSMTVHDESSLPHGGYKQSGFGRFNSLDGLKEWVHTKTITWKD</sequence>
<accession>A0AAV9MRM2</accession>
<reference evidence="5 6" key="1">
    <citation type="submission" date="2023-08" db="EMBL/GenBank/DDBJ databases">
        <title>Black Yeasts Isolated from many extreme environments.</title>
        <authorList>
            <person name="Coleine C."/>
            <person name="Stajich J.E."/>
            <person name="Selbmann L."/>
        </authorList>
    </citation>
    <scope>NUCLEOTIDE SEQUENCE [LARGE SCALE GENOMIC DNA]</scope>
    <source>
        <strain evidence="5 6">CCFEE 5792</strain>
    </source>
</reference>
<gene>
    <name evidence="5" type="ORF">LTR84_012414</name>
</gene>
<dbReference type="GO" id="GO:0009450">
    <property type="term" value="P:gamma-aminobutyric acid catabolic process"/>
    <property type="evidence" value="ECO:0007669"/>
    <property type="project" value="TreeGrafter"/>
</dbReference>
<dbReference type="Proteomes" id="UP001358417">
    <property type="component" value="Unassembled WGS sequence"/>
</dbReference>
<organism evidence="5 6">
    <name type="scientific">Exophiala bonariae</name>
    <dbReference type="NCBI Taxonomy" id="1690606"/>
    <lineage>
        <taxon>Eukaryota</taxon>
        <taxon>Fungi</taxon>
        <taxon>Dikarya</taxon>
        <taxon>Ascomycota</taxon>
        <taxon>Pezizomycotina</taxon>
        <taxon>Eurotiomycetes</taxon>
        <taxon>Chaetothyriomycetidae</taxon>
        <taxon>Chaetothyriales</taxon>
        <taxon>Herpotrichiellaceae</taxon>
        <taxon>Exophiala</taxon>
    </lineage>
</organism>
<keyword evidence="6" id="KW-1185">Reference proteome</keyword>
<dbReference type="GeneID" id="89980559"/>
<keyword evidence="1 3" id="KW-0560">Oxidoreductase</keyword>
<dbReference type="RefSeq" id="XP_064699774.1">
    <property type="nucleotide sequence ID" value="XM_064855936.1"/>
</dbReference>
<evidence type="ECO:0000256" key="3">
    <source>
        <dbReference type="RuleBase" id="RU003345"/>
    </source>
</evidence>
<protein>
    <recommendedName>
        <fullName evidence="4">Aldehyde dehydrogenase domain-containing protein</fullName>
    </recommendedName>
</protein>
<feature type="active site" evidence="2">
    <location>
        <position position="261"/>
    </location>
</feature>
<dbReference type="SUPFAM" id="SSF53720">
    <property type="entry name" value="ALDH-like"/>
    <property type="match status" value="1"/>
</dbReference>
<dbReference type="PANTHER" id="PTHR43353">
    <property type="entry name" value="SUCCINATE-SEMIALDEHYDE DEHYDROGENASE, MITOCHONDRIAL"/>
    <property type="match status" value="1"/>
</dbReference>
<dbReference type="EMBL" id="JAVRRD010000072">
    <property type="protein sequence ID" value="KAK5042881.1"/>
    <property type="molecule type" value="Genomic_DNA"/>
</dbReference>
<dbReference type="AlphaFoldDB" id="A0AAV9MRM2"/>
<name>A0AAV9MRM2_9EURO</name>